<accession>A0A381W5K3</accession>
<feature type="compositionally biased region" description="Acidic residues" evidence="1">
    <location>
        <begin position="40"/>
        <end position="52"/>
    </location>
</feature>
<dbReference type="AlphaFoldDB" id="A0A381W5K3"/>
<gene>
    <name evidence="2" type="ORF">METZ01_LOCUS100638</name>
</gene>
<evidence type="ECO:0000256" key="1">
    <source>
        <dbReference type="SAM" id="MobiDB-lite"/>
    </source>
</evidence>
<organism evidence="2">
    <name type="scientific">marine metagenome</name>
    <dbReference type="NCBI Taxonomy" id="408172"/>
    <lineage>
        <taxon>unclassified sequences</taxon>
        <taxon>metagenomes</taxon>
        <taxon>ecological metagenomes</taxon>
    </lineage>
</organism>
<evidence type="ECO:0000313" key="2">
    <source>
        <dbReference type="EMBL" id="SVA47784.1"/>
    </source>
</evidence>
<dbReference type="EMBL" id="UINC01010768">
    <property type="protein sequence ID" value="SVA47784.1"/>
    <property type="molecule type" value="Genomic_DNA"/>
</dbReference>
<reference evidence="2" key="1">
    <citation type="submission" date="2018-05" db="EMBL/GenBank/DDBJ databases">
        <authorList>
            <person name="Lanie J.A."/>
            <person name="Ng W.-L."/>
            <person name="Kazmierczak K.M."/>
            <person name="Andrzejewski T.M."/>
            <person name="Davidsen T.M."/>
            <person name="Wayne K.J."/>
            <person name="Tettelin H."/>
            <person name="Glass J.I."/>
            <person name="Rusch D."/>
            <person name="Podicherti R."/>
            <person name="Tsui H.-C.T."/>
            <person name="Winkler M.E."/>
        </authorList>
    </citation>
    <scope>NUCLEOTIDE SEQUENCE</scope>
</reference>
<feature type="region of interest" description="Disordered" evidence="1">
    <location>
        <begin position="31"/>
        <end position="61"/>
    </location>
</feature>
<proteinExistence type="predicted"/>
<name>A0A381W5K3_9ZZZZ</name>
<protein>
    <submittedName>
        <fullName evidence="2">Uncharacterized protein</fullName>
    </submittedName>
</protein>
<sequence length="61" mass="6910">MIPERDFFVGEVALSQVVPLSVDRMIVPDCPTATKTPEPDVFEEEEEEEEEVVINPLDVSY</sequence>